<dbReference type="RefSeq" id="WP_106167398.1">
    <property type="nucleotide sequence ID" value="NZ_JAVKZF010000002.1"/>
</dbReference>
<evidence type="ECO:0008006" key="3">
    <source>
        <dbReference type="Google" id="ProtNLM"/>
    </source>
</evidence>
<dbReference type="Proteomes" id="UP000282574">
    <property type="component" value="Unassembled WGS sequence"/>
</dbReference>
<name>A0AB37UCF6_9CYAN</name>
<gene>
    <name evidence="1" type="ORF">DSM107010_57540</name>
</gene>
<dbReference type="AlphaFoldDB" id="A0AB37UCF6"/>
<evidence type="ECO:0000313" key="2">
    <source>
        <dbReference type="Proteomes" id="UP000282574"/>
    </source>
</evidence>
<evidence type="ECO:0000313" key="1">
    <source>
        <dbReference type="EMBL" id="RUT04522.1"/>
    </source>
</evidence>
<protein>
    <recommendedName>
        <fullName evidence="3">Glycine zipper domain-containing protein</fullName>
    </recommendedName>
</protein>
<keyword evidence="2" id="KW-1185">Reference proteome</keyword>
<comment type="caution">
    <text evidence="1">The sequence shown here is derived from an EMBL/GenBank/DDBJ whole genome shotgun (WGS) entry which is preliminary data.</text>
</comment>
<organism evidence="1 2">
    <name type="scientific">Chroococcidiopsis cubana SAG 39.79</name>
    <dbReference type="NCBI Taxonomy" id="388085"/>
    <lineage>
        <taxon>Bacteria</taxon>
        <taxon>Bacillati</taxon>
        <taxon>Cyanobacteriota</taxon>
        <taxon>Cyanophyceae</taxon>
        <taxon>Chroococcidiopsidales</taxon>
        <taxon>Chroococcidiopsidaceae</taxon>
        <taxon>Chroococcidiopsis</taxon>
    </lineage>
</organism>
<dbReference type="EMBL" id="RSCK01000085">
    <property type="protein sequence ID" value="RUT04522.1"/>
    <property type="molecule type" value="Genomic_DNA"/>
</dbReference>
<accession>A0AB37UCF6</accession>
<proteinExistence type="predicted"/>
<sequence>MSLSVELDAAEESTVVKVRSAIAHAVAGRLRLRLLQPIEDAAYAQLEQQIRSLAFVESIRVNPTVGCLTITYEVTQFASTPIPPLELLAAIAQVSNLQIDLGTNISDSMNSDRQPDAAQSQLRTFGATLVGGAVGDMFGGAIGATAGAIVMGPAGAILGGQIGVFVGSIIGAQIGAETVHHVDQFVSLANIQGTGLTAEKIAQTLQKRASEKMGETTGQIFGAVAGKVVLGPTGAVFGSIVGGAIGAQLGEDTTTTTNLQRSTATTQQWFVQTTQKFVGETATVTVGGAVGKIVLGSPGQQMGLKLGKRISKIVDWNVTVHQVGEITPTPQQSVENSQTSDRQSY</sequence>
<reference evidence="1 2" key="1">
    <citation type="journal article" date="2019" name="Genome Biol. Evol.">
        <title>Day and night: Metabolic profiles and evolutionary relationships of six axenic non-marine cyanobacteria.</title>
        <authorList>
            <person name="Will S.E."/>
            <person name="Henke P."/>
            <person name="Boedeker C."/>
            <person name="Huang S."/>
            <person name="Brinkmann H."/>
            <person name="Rohde M."/>
            <person name="Jarek M."/>
            <person name="Friedl T."/>
            <person name="Seufert S."/>
            <person name="Schumacher M."/>
            <person name="Overmann J."/>
            <person name="Neumann-Schaal M."/>
            <person name="Petersen J."/>
        </authorList>
    </citation>
    <scope>NUCLEOTIDE SEQUENCE [LARGE SCALE GENOMIC DNA]</scope>
    <source>
        <strain evidence="1 2">SAG 39.79</strain>
    </source>
</reference>